<sequence length="196" mass="21942">MTATTSTLRWTTLETSMQMQSCHLFWHKVTLKIILKRELIDCAPSREVPMLSIHRSRRFGGDVEIELGGGVHPVRMLPVSGKDVRKLRFGLVHGPRRKRIRLCAPNVATYDRWEMLLSVAVAKAAAERPTFPLWPYPGPSPSLSALEASCFSDDFGFSDNDSTDVNKGGDGRHHRLLHVTQRTPSRSSSSSSSSQW</sequence>
<protein>
    <recommendedName>
        <fullName evidence="5">PH domain-containing protein</fullName>
    </recommendedName>
</protein>
<dbReference type="EMBL" id="CAKLBY020000264">
    <property type="protein sequence ID" value="CAK7941096.1"/>
    <property type="molecule type" value="Genomic_DNA"/>
</dbReference>
<evidence type="ECO:0000256" key="1">
    <source>
        <dbReference type="SAM" id="MobiDB-lite"/>
    </source>
</evidence>
<evidence type="ECO:0000313" key="2">
    <source>
        <dbReference type="EMBL" id="CAK7893872.1"/>
    </source>
</evidence>
<dbReference type="Proteomes" id="UP001162060">
    <property type="component" value="Unassembled WGS sequence"/>
</dbReference>
<organism evidence="2 4">
    <name type="scientific">Peronospora matthiolae</name>
    <dbReference type="NCBI Taxonomy" id="2874970"/>
    <lineage>
        <taxon>Eukaryota</taxon>
        <taxon>Sar</taxon>
        <taxon>Stramenopiles</taxon>
        <taxon>Oomycota</taxon>
        <taxon>Peronosporomycetes</taxon>
        <taxon>Peronosporales</taxon>
        <taxon>Peronosporaceae</taxon>
        <taxon>Peronospora</taxon>
    </lineage>
</organism>
<dbReference type="EMBL" id="CAKLBY020000003">
    <property type="protein sequence ID" value="CAK7893872.1"/>
    <property type="molecule type" value="Genomic_DNA"/>
</dbReference>
<feature type="region of interest" description="Disordered" evidence="1">
    <location>
        <begin position="161"/>
        <end position="196"/>
    </location>
</feature>
<evidence type="ECO:0000313" key="4">
    <source>
        <dbReference type="Proteomes" id="UP001162060"/>
    </source>
</evidence>
<accession>A0AAV1T2I3</accession>
<proteinExistence type="predicted"/>
<comment type="caution">
    <text evidence="2">The sequence shown here is derived from an EMBL/GenBank/DDBJ whole genome shotgun (WGS) entry which is preliminary data.</text>
</comment>
<reference evidence="2" key="1">
    <citation type="submission" date="2024-01" db="EMBL/GenBank/DDBJ databases">
        <authorList>
            <person name="Webb A."/>
        </authorList>
    </citation>
    <scope>NUCLEOTIDE SEQUENCE</scope>
    <source>
        <strain evidence="2">Pm1</strain>
    </source>
</reference>
<evidence type="ECO:0000313" key="3">
    <source>
        <dbReference type="EMBL" id="CAK7941096.1"/>
    </source>
</evidence>
<feature type="compositionally biased region" description="Low complexity" evidence="1">
    <location>
        <begin position="185"/>
        <end position="196"/>
    </location>
</feature>
<name>A0AAV1T2I3_9STRA</name>
<evidence type="ECO:0008006" key="5">
    <source>
        <dbReference type="Google" id="ProtNLM"/>
    </source>
</evidence>
<dbReference type="AlphaFoldDB" id="A0AAV1T2I3"/>
<gene>
    <name evidence="3" type="ORF">PM001_LOCUS26246</name>
    <name evidence="2" type="ORF">PM001_LOCUS707</name>
</gene>